<dbReference type="PROSITE" id="PS51677">
    <property type="entry name" value="NODB"/>
    <property type="match status" value="1"/>
</dbReference>
<dbReference type="EMBL" id="JAHLQL010000004">
    <property type="protein sequence ID" value="MBU5592424.1"/>
    <property type="molecule type" value="Genomic_DNA"/>
</dbReference>
<dbReference type="PANTHER" id="PTHR34216">
    <property type="match status" value="1"/>
</dbReference>
<evidence type="ECO:0000313" key="3">
    <source>
        <dbReference type="Proteomes" id="UP000736583"/>
    </source>
</evidence>
<evidence type="ECO:0000313" key="2">
    <source>
        <dbReference type="EMBL" id="MBU5592424.1"/>
    </source>
</evidence>
<evidence type="ECO:0000259" key="1">
    <source>
        <dbReference type="PROSITE" id="PS51677"/>
    </source>
</evidence>
<feature type="domain" description="NodB homology" evidence="1">
    <location>
        <begin position="100"/>
        <end position="278"/>
    </location>
</feature>
<name>A0ABS6F1M9_9CLOT</name>
<dbReference type="Pfam" id="PF01522">
    <property type="entry name" value="Polysacc_deac_1"/>
    <property type="match status" value="1"/>
</dbReference>
<proteinExistence type="predicted"/>
<accession>A0ABS6F1M9</accession>
<dbReference type="InterPro" id="IPR051398">
    <property type="entry name" value="Polysacch_Deacetylase"/>
</dbReference>
<reference evidence="2 3" key="1">
    <citation type="submission" date="2021-06" db="EMBL/GenBank/DDBJ databases">
        <authorList>
            <person name="Sun Q."/>
            <person name="Li D."/>
        </authorList>
    </citation>
    <scope>NUCLEOTIDE SEQUENCE [LARGE SCALE GENOMIC DNA]</scope>
    <source>
        <strain evidence="2 3">MSJ-4</strain>
    </source>
</reference>
<comment type="caution">
    <text evidence="2">The sequence shown here is derived from an EMBL/GenBank/DDBJ whole genome shotgun (WGS) entry which is preliminary data.</text>
</comment>
<dbReference type="Proteomes" id="UP000736583">
    <property type="component" value="Unassembled WGS sequence"/>
</dbReference>
<protein>
    <submittedName>
        <fullName evidence="2">Polysaccharide deacetylase family protein</fullName>
    </submittedName>
</protein>
<dbReference type="RefSeq" id="WP_216457211.1">
    <property type="nucleotide sequence ID" value="NZ_JAHLQL010000004.1"/>
</dbReference>
<gene>
    <name evidence="2" type="ORF">KQI89_11720</name>
</gene>
<keyword evidence="3" id="KW-1185">Reference proteome</keyword>
<dbReference type="PANTHER" id="PTHR34216:SF3">
    <property type="entry name" value="POLY-BETA-1,6-N-ACETYL-D-GLUCOSAMINE N-DEACETYLASE"/>
    <property type="match status" value="1"/>
</dbReference>
<organism evidence="2 3">
    <name type="scientific">Clostridium simiarum</name>
    <dbReference type="NCBI Taxonomy" id="2841506"/>
    <lineage>
        <taxon>Bacteria</taxon>
        <taxon>Bacillati</taxon>
        <taxon>Bacillota</taxon>
        <taxon>Clostridia</taxon>
        <taxon>Eubacteriales</taxon>
        <taxon>Clostridiaceae</taxon>
        <taxon>Clostridium</taxon>
    </lineage>
</organism>
<dbReference type="InterPro" id="IPR002509">
    <property type="entry name" value="NODB_dom"/>
</dbReference>
<sequence length="278" mass="32258">MKISLNQNSSSKSFKWKIPLLVCLILAFSSVMVFAFYQKFTDDIPVLMYHSVKEKKTSEVVLTKKTFDKQLKYLKTNGFKTLTLDELYDYIKNGKEIPRKSVVLTFDDGYKDNYEIVYPLLKQYGFKATIFVQTNKIDKDKHFLTTEQIKELAKSGIEIGSHTVSHQDLATLSYEDQYKELADSKATLEKIIDKPVKYLAYPYGSCNEDSKKISKELGYLGAIGILDKYTNKESDGFEISRRAVIEDMDNFLGKVEKNNYYMTKYKVRKLFRIIKSKL</sequence>
<dbReference type="CDD" id="cd10918">
    <property type="entry name" value="CE4_NodB_like_5s_6s"/>
    <property type="match status" value="1"/>
</dbReference>